<protein>
    <submittedName>
        <fullName evidence="1">Uncharacterized protein</fullName>
    </submittedName>
</protein>
<evidence type="ECO:0000313" key="2">
    <source>
        <dbReference type="Proteomes" id="UP000616151"/>
    </source>
</evidence>
<evidence type="ECO:0000313" key="1">
    <source>
        <dbReference type="EMBL" id="MBK1867828.1"/>
    </source>
</evidence>
<dbReference type="EMBL" id="JAENHL010000007">
    <property type="protein sequence ID" value="MBK1867828.1"/>
    <property type="molecule type" value="Genomic_DNA"/>
</dbReference>
<gene>
    <name evidence="1" type="ORF">JHL16_15830</name>
</gene>
<name>A0ACC5R5H6_9HYPH</name>
<reference evidence="1" key="1">
    <citation type="submission" date="2021-01" db="EMBL/GenBank/DDBJ databases">
        <authorList>
            <person name="Sun Q."/>
        </authorList>
    </citation>
    <scope>NUCLEOTIDE SEQUENCE</scope>
    <source>
        <strain evidence="1">YIM B02566</strain>
    </source>
</reference>
<dbReference type="Proteomes" id="UP000616151">
    <property type="component" value="Unassembled WGS sequence"/>
</dbReference>
<keyword evidence="2" id="KW-1185">Reference proteome</keyword>
<proteinExistence type="predicted"/>
<sequence length="95" mass="10013">MAEQSVDHHLDMDAHRRTYSAFIRGSVALGIICGFVLVALSCFAFGKSLNVFIGFAGLIIGCIAVLIDARSGSERWLLSAGALVLFGLITAVNVG</sequence>
<comment type="caution">
    <text evidence="1">The sequence shown here is derived from an EMBL/GenBank/DDBJ whole genome shotgun (WGS) entry which is preliminary data.</text>
</comment>
<organism evidence="1 2">
    <name type="scientific">Taklimakanibacter albus</name>
    <dbReference type="NCBI Taxonomy" id="2800327"/>
    <lineage>
        <taxon>Bacteria</taxon>
        <taxon>Pseudomonadati</taxon>
        <taxon>Pseudomonadota</taxon>
        <taxon>Alphaproteobacteria</taxon>
        <taxon>Hyphomicrobiales</taxon>
        <taxon>Aestuariivirgaceae</taxon>
        <taxon>Taklimakanibacter</taxon>
    </lineage>
</organism>
<accession>A0ACC5R5H6</accession>